<name>A0A5C3Q0W3_9AGAR</name>
<dbReference type="Proteomes" id="UP000305067">
    <property type="component" value="Unassembled WGS sequence"/>
</dbReference>
<dbReference type="InterPro" id="IPR036691">
    <property type="entry name" value="Endo/exonu/phosph_ase_sf"/>
</dbReference>
<accession>A0A5C3Q0W3</accession>
<reference evidence="2 3" key="1">
    <citation type="journal article" date="2019" name="Nat. Ecol. Evol.">
        <title>Megaphylogeny resolves global patterns of mushroom evolution.</title>
        <authorList>
            <person name="Varga T."/>
            <person name="Krizsan K."/>
            <person name="Foldi C."/>
            <person name="Dima B."/>
            <person name="Sanchez-Garcia M."/>
            <person name="Sanchez-Ramirez S."/>
            <person name="Szollosi G.J."/>
            <person name="Szarkandi J.G."/>
            <person name="Papp V."/>
            <person name="Albert L."/>
            <person name="Andreopoulos W."/>
            <person name="Angelini C."/>
            <person name="Antonin V."/>
            <person name="Barry K.W."/>
            <person name="Bougher N.L."/>
            <person name="Buchanan P."/>
            <person name="Buyck B."/>
            <person name="Bense V."/>
            <person name="Catcheside P."/>
            <person name="Chovatia M."/>
            <person name="Cooper J."/>
            <person name="Damon W."/>
            <person name="Desjardin D."/>
            <person name="Finy P."/>
            <person name="Geml J."/>
            <person name="Haridas S."/>
            <person name="Hughes K."/>
            <person name="Justo A."/>
            <person name="Karasinski D."/>
            <person name="Kautmanova I."/>
            <person name="Kiss B."/>
            <person name="Kocsube S."/>
            <person name="Kotiranta H."/>
            <person name="LaButti K.M."/>
            <person name="Lechner B.E."/>
            <person name="Liimatainen K."/>
            <person name="Lipzen A."/>
            <person name="Lukacs Z."/>
            <person name="Mihaltcheva S."/>
            <person name="Morgado L.N."/>
            <person name="Niskanen T."/>
            <person name="Noordeloos M.E."/>
            <person name="Ohm R.A."/>
            <person name="Ortiz-Santana B."/>
            <person name="Ovrebo C."/>
            <person name="Racz N."/>
            <person name="Riley R."/>
            <person name="Savchenko A."/>
            <person name="Shiryaev A."/>
            <person name="Soop K."/>
            <person name="Spirin V."/>
            <person name="Szebenyi C."/>
            <person name="Tomsovsky M."/>
            <person name="Tulloss R.E."/>
            <person name="Uehling J."/>
            <person name="Grigoriev I.V."/>
            <person name="Vagvolgyi C."/>
            <person name="Papp T."/>
            <person name="Martin F.M."/>
            <person name="Miettinen O."/>
            <person name="Hibbett D.S."/>
            <person name="Nagy L.G."/>
        </authorList>
    </citation>
    <scope>NUCLEOTIDE SEQUENCE [LARGE SCALE GENOMIC DNA]</scope>
    <source>
        <strain evidence="2 3">CBS 309.79</strain>
    </source>
</reference>
<keyword evidence="3" id="KW-1185">Reference proteome</keyword>
<evidence type="ECO:0000256" key="1">
    <source>
        <dbReference type="SAM" id="MobiDB-lite"/>
    </source>
</evidence>
<dbReference type="SUPFAM" id="SSF56219">
    <property type="entry name" value="DNase I-like"/>
    <property type="match status" value="1"/>
</dbReference>
<proteinExistence type="predicted"/>
<organism evidence="2 3">
    <name type="scientific">Pterulicium gracile</name>
    <dbReference type="NCBI Taxonomy" id="1884261"/>
    <lineage>
        <taxon>Eukaryota</taxon>
        <taxon>Fungi</taxon>
        <taxon>Dikarya</taxon>
        <taxon>Basidiomycota</taxon>
        <taxon>Agaricomycotina</taxon>
        <taxon>Agaricomycetes</taxon>
        <taxon>Agaricomycetidae</taxon>
        <taxon>Agaricales</taxon>
        <taxon>Pleurotineae</taxon>
        <taxon>Pterulaceae</taxon>
        <taxon>Pterulicium</taxon>
    </lineage>
</organism>
<feature type="region of interest" description="Disordered" evidence="1">
    <location>
        <begin position="1"/>
        <end position="27"/>
    </location>
</feature>
<evidence type="ECO:0000313" key="2">
    <source>
        <dbReference type="EMBL" id="TFK95216.1"/>
    </source>
</evidence>
<dbReference type="AlphaFoldDB" id="A0A5C3Q0W3"/>
<dbReference type="OrthoDB" id="2855870at2759"/>
<gene>
    <name evidence="2" type="ORF">BDV98DRAFT_598822</name>
</gene>
<dbReference type="EMBL" id="ML178902">
    <property type="protein sequence ID" value="TFK95216.1"/>
    <property type="molecule type" value="Genomic_DNA"/>
</dbReference>
<protein>
    <submittedName>
        <fullName evidence="2">Uncharacterized protein</fullName>
    </submittedName>
</protein>
<evidence type="ECO:0000313" key="3">
    <source>
        <dbReference type="Proteomes" id="UP000305067"/>
    </source>
</evidence>
<feature type="compositionally biased region" description="Basic and acidic residues" evidence="1">
    <location>
        <begin position="1"/>
        <end position="12"/>
    </location>
</feature>
<dbReference type="STRING" id="1884261.A0A5C3Q0W3"/>
<sequence>MSGRRRPTDSHLEPVNNTPAHHTKPIRIGQLNTNRRKLVVQTLPNQYVKDFDILLVPEPSWGQIGGGKMGPVGAAGWTPILPESVENRPRVMTYVTTGRVDFTATLRSDIIVSGDIQVLDICQAGHPTTTVVNVYNDSQLRHATVSRHLSTLGLPQNAIIISGD</sequence>
<dbReference type="Gene3D" id="3.60.10.10">
    <property type="entry name" value="Endonuclease/exonuclease/phosphatase"/>
    <property type="match status" value="1"/>
</dbReference>